<evidence type="ECO:0000313" key="2">
    <source>
        <dbReference type="Proteomes" id="UP000824120"/>
    </source>
</evidence>
<comment type="caution">
    <text evidence="1">The sequence shown here is derived from an EMBL/GenBank/DDBJ whole genome shotgun (WGS) entry which is preliminary data.</text>
</comment>
<accession>A0A9J5XDU5</accession>
<reference evidence="1 2" key="1">
    <citation type="submission" date="2020-09" db="EMBL/GenBank/DDBJ databases">
        <title>De no assembly of potato wild relative species, Solanum commersonii.</title>
        <authorList>
            <person name="Cho K."/>
        </authorList>
    </citation>
    <scope>NUCLEOTIDE SEQUENCE [LARGE SCALE GENOMIC DNA]</scope>
    <source>
        <strain evidence="1">LZ3.2</strain>
        <tissue evidence="1">Leaf</tissue>
    </source>
</reference>
<name>A0A9J5XDU5_SOLCO</name>
<organism evidence="1 2">
    <name type="scientific">Solanum commersonii</name>
    <name type="common">Commerson's wild potato</name>
    <name type="synonym">Commerson's nightshade</name>
    <dbReference type="NCBI Taxonomy" id="4109"/>
    <lineage>
        <taxon>Eukaryota</taxon>
        <taxon>Viridiplantae</taxon>
        <taxon>Streptophyta</taxon>
        <taxon>Embryophyta</taxon>
        <taxon>Tracheophyta</taxon>
        <taxon>Spermatophyta</taxon>
        <taxon>Magnoliopsida</taxon>
        <taxon>eudicotyledons</taxon>
        <taxon>Gunneridae</taxon>
        <taxon>Pentapetalae</taxon>
        <taxon>asterids</taxon>
        <taxon>lamiids</taxon>
        <taxon>Solanales</taxon>
        <taxon>Solanaceae</taxon>
        <taxon>Solanoideae</taxon>
        <taxon>Solaneae</taxon>
        <taxon>Solanum</taxon>
    </lineage>
</organism>
<sequence length="85" mass="9890">MQVHKPEPQVPRTHVETIDNTSFLSKPSPYAFTPTNFSILVKRVDRYKKKMKLFIEHLGLFIDMDISVALDPYNDIHARIDSMES</sequence>
<dbReference type="EMBL" id="JACXVP010000009">
    <property type="protein sequence ID" value="KAG5585874.1"/>
    <property type="molecule type" value="Genomic_DNA"/>
</dbReference>
<dbReference type="AlphaFoldDB" id="A0A9J5XDU5"/>
<proteinExistence type="predicted"/>
<evidence type="ECO:0000313" key="1">
    <source>
        <dbReference type="EMBL" id="KAG5585874.1"/>
    </source>
</evidence>
<protein>
    <submittedName>
        <fullName evidence="1">Uncharacterized protein</fullName>
    </submittedName>
</protein>
<dbReference type="Proteomes" id="UP000824120">
    <property type="component" value="Chromosome 9"/>
</dbReference>
<gene>
    <name evidence="1" type="ORF">H5410_046308</name>
</gene>
<keyword evidence="2" id="KW-1185">Reference proteome</keyword>
<dbReference type="OrthoDB" id="1326160at2759"/>